<organism evidence="3 4">
    <name type="scientific">Edaphochlamys debaryana</name>
    <dbReference type="NCBI Taxonomy" id="47281"/>
    <lineage>
        <taxon>Eukaryota</taxon>
        <taxon>Viridiplantae</taxon>
        <taxon>Chlorophyta</taxon>
        <taxon>core chlorophytes</taxon>
        <taxon>Chlorophyceae</taxon>
        <taxon>CS clade</taxon>
        <taxon>Chlamydomonadales</taxon>
        <taxon>Chlamydomonadales incertae sedis</taxon>
        <taxon>Edaphochlamys</taxon>
    </lineage>
</organism>
<name>A0A835XQ49_9CHLO</name>
<gene>
    <name evidence="3" type="ORF">HYH03_013869</name>
</gene>
<keyword evidence="2" id="KW-0812">Transmembrane</keyword>
<proteinExistence type="predicted"/>
<evidence type="ECO:0000256" key="1">
    <source>
        <dbReference type="SAM" id="MobiDB-lite"/>
    </source>
</evidence>
<evidence type="ECO:0000256" key="2">
    <source>
        <dbReference type="SAM" id="Phobius"/>
    </source>
</evidence>
<evidence type="ECO:0000313" key="3">
    <source>
        <dbReference type="EMBL" id="KAG2487590.1"/>
    </source>
</evidence>
<sequence>MVVLRLDAGKLNRQAKRRHGPAAEPPGRPGGVGAGGARAAQDKLARISPNDEESVPGGAILRFLKEVQVPGLVLCDEAHGLFLPTIGCQLDYGGAAYIRQSFMKTLLAYGSHTTLWCLTGSSMASTWVSLADMPPNGYPVFLCIITAVLPATYSPGHMRWAWDRLQVRSPGVALDPRLLH</sequence>
<feature type="region of interest" description="Disordered" evidence="1">
    <location>
        <begin position="1"/>
        <end position="39"/>
    </location>
</feature>
<accession>A0A835XQ49</accession>
<keyword evidence="2" id="KW-1133">Transmembrane helix</keyword>
<comment type="caution">
    <text evidence="3">The sequence shown here is derived from an EMBL/GenBank/DDBJ whole genome shotgun (WGS) entry which is preliminary data.</text>
</comment>
<evidence type="ECO:0000313" key="4">
    <source>
        <dbReference type="Proteomes" id="UP000612055"/>
    </source>
</evidence>
<reference evidence="3" key="1">
    <citation type="journal article" date="2020" name="bioRxiv">
        <title>Comparative genomics of Chlamydomonas.</title>
        <authorList>
            <person name="Craig R.J."/>
            <person name="Hasan A.R."/>
            <person name="Ness R.W."/>
            <person name="Keightley P.D."/>
        </authorList>
    </citation>
    <scope>NUCLEOTIDE SEQUENCE</scope>
    <source>
        <strain evidence="3">CCAP 11/70</strain>
    </source>
</reference>
<dbReference type="AlphaFoldDB" id="A0A835XQ49"/>
<keyword evidence="2" id="KW-0472">Membrane</keyword>
<dbReference type="OrthoDB" id="537650at2759"/>
<feature type="transmembrane region" description="Helical" evidence="2">
    <location>
        <begin position="106"/>
        <end position="130"/>
    </location>
</feature>
<dbReference type="Proteomes" id="UP000612055">
    <property type="component" value="Unassembled WGS sequence"/>
</dbReference>
<keyword evidence="4" id="KW-1185">Reference proteome</keyword>
<dbReference type="EMBL" id="JAEHOE010000095">
    <property type="protein sequence ID" value="KAG2487590.1"/>
    <property type="molecule type" value="Genomic_DNA"/>
</dbReference>
<protein>
    <submittedName>
        <fullName evidence="3">Uncharacterized protein</fullName>
    </submittedName>
</protein>
<feature type="transmembrane region" description="Helical" evidence="2">
    <location>
        <begin position="136"/>
        <end position="154"/>
    </location>
</feature>